<proteinExistence type="predicted"/>
<accession>E2BY43</accession>
<gene>
    <name evidence="3" type="ORF">EAI_09808</name>
</gene>
<keyword evidence="1" id="KW-0812">Transmembrane</keyword>
<dbReference type="GO" id="GO:0000064">
    <property type="term" value="F:L-ornithine transmembrane transporter activity"/>
    <property type="evidence" value="ECO:0007669"/>
    <property type="project" value="TreeGrafter"/>
</dbReference>
<evidence type="ECO:0000313" key="4">
    <source>
        <dbReference type="Proteomes" id="UP000008237"/>
    </source>
</evidence>
<dbReference type="Proteomes" id="UP000008237">
    <property type="component" value="Unassembled WGS sequence"/>
</dbReference>
<dbReference type="EMBL" id="GL451420">
    <property type="protein sequence ID" value="EFN79322.1"/>
    <property type="molecule type" value="Genomic_DNA"/>
</dbReference>
<dbReference type="GO" id="GO:0005886">
    <property type="term" value="C:plasma membrane"/>
    <property type="evidence" value="ECO:0007669"/>
    <property type="project" value="TreeGrafter"/>
</dbReference>
<dbReference type="PANTHER" id="PTHR43243:SF105">
    <property type="entry name" value="CATIONIC AMINO ACID TRANSPORTER C-TERMINAL DOMAIN-CONTAINING PROTEIN"/>
    <property type="match status" value="1"/>
</dbReference>
<dbReference type="STRING" id="610380.E2BY43"/>
<evidence type="ECO:0000256" key="1">
    <source>
        <dbReference type="SAM" id="Phobius"/>
    </source>
</evidence>
<evidence type="ECO:0000259" key="2">
    <source>
        <dbReference type="Pfam" id="PF13906"/>
    </source>
</evidence>
<organism evidence="4">
    <name type="scientific">Harpegnathos saltator</name>
    <name type="common">Jerdon's jumping ant</name>
    <dbReference type="NCBI Taxonomy" id="610380"/>
    <lineage>
        <taxon>Eukaryota</taxon>
        <taxon>Metazoa</taxon>
        <taxon>Ecdysozoa</taxon>
        <taxon>Arthropoda</taxon>
        <taxon>Hexapoda</taxon>
        <taxon>Insecta</taxon>
        <taxon>Pterygota</taxon>
        <taxon>Neoptera</taxon>
        <taxon>Endopterygota</taxon>
        <taxon>Hymenoptera</taxon>
        <taxon>Apocrita</taxon>
        <taxon>Aculeata</taxon>
        <taxon>Formicoidea</taxon>
        <taxon>Formicidae</taxon>
        <taxon>Ponerinae</taxon>
        <taxon>Ponerini</taxon>
        <taxon>Harpegnathos</taxon>
    </lineage>
</organism>
<dbReference type="Gene3D" id="1.20.1740.10">
    <property type="entry name" value="Amino acid/polyamine transporter I"/>
    <property type="match status" value="1"/>
</dbReference>
<dbReference type="PANTHER" id="PTHR43243">
    <property type="entry name" value="INNER MEMBRANE TRANSPORTER YGJI-RELATED"/>
    <property type="match status" value="1"/>
</dbReference>
<keyword evidence="1" id="KW-0472">Membrane</keyword>
<dbReference type="InParanoid" id="E2BY43"/>
<evidence type="ECO:0000313" key="3">
    <source>
        <dbReference type="EMBL" id="EFN79322.1"/>
    </source>
</evidence>
<dbReference type="GO" id="GO:0061459">
    <property type="term" value="F:L-arginine transmembrane transporter activity"/>
    <property type="evidence" value="ECO:0007669"/>
    <property type="project" value="TreeGrafter"/>
</dbReference>
<dbReference type="GO" id="GO:0097638">
    <property type="term" value="P:L-arginine import across plasma membrane"/>
    <property type="evidence" value="ECO:0007669"/>
    <property type="project" value="TreeGrafter"/>
</dbReference>
<dbReference type="InterPro" id="IPR029485">
    <property type="entry name" value="CAT_C"/>
</dbReference>
<protein>
    <submittedName>
        <fullName evidence="3">High affinity cationic amino acid transporter 1</fullName>
    </submittedName>
</protein>
<name>E2BY43_HARSA</name>
<sequence length="120" mass="13518">MGTQLVAGDAIVSVILVILVTVLFLNIAAIGRQPVQKIQLSFKVPLVPLVPCLSIFINAYLMLQLDVFTWIRFAVWLLIGFCIYGFYGINHSEQGKKNKAESDKLQEKCVEKFRILITHP</sequence>
<feature type="transmembrane region" description="Helical" evidence="1">
    <location>
        <begin position="6"/>
        <end position="30"/>
    </location>
</feature>
<feature type="domain" description="Cationic amino acid transporter C-terminal" evidence="2">
    <location>
        <begin position="42"/>
        <end position="92"/>
    </location>
</feature>
<feature type="transmembrane region" description="Helical" evidence="1">
    <location>
        <begin position="42"/>
        <end position="63"/>
    </location>
</feature>
<dbReference type="OrthoDB" id="3900342at2759"/>
<dbReference type="GO" id="GO:0015189">
    <property type="term" value="F:L-lysine transmembrane transporter activity"/>
    <property type="evidence" value="ECO:0007669"/>
    <property type="project" value="TreeGrafter"/>
</dbReference>
<reference evidence="3 4" key="1">
    <citation type="journal article" date="2010" name="Science">
        <title>Genomic comparison of the ants Camponotus floridanus and Harpegnathos saltator.</title>
        <authorList>
            <person name="Bonasio R."/>
            <person name="Zhang G."/>
            <person name="Ye C."/>
            <person name="Mutti N.S."/>
            <person name="Fang X."/>
            <person name="Qin N."/>
            <person name="Donahue G."/>
            <person name="Yang P."/>
            <person name="Li Q."/>
            <person name="Li C."/>
            <person name="Zhang P."/>
            <person name="Huang Z."/>
            <person name="Berger S.L."/>
            <person name="Reinberg D."/>
            <person name="Wang J."/>
            <person name="Liebig J."/>
        </authorList>
    </citation>
    <scope>NUCLEOTIDE SEQUENCE [LARGE SCALE GENOMIC DNA]</scope>
    <source>
        <strain evidence="3 4">R22 G/1</strain>
    </source>
</reference>
<keyword evidence="1" id="KW-1133">Transmembrane helix</keyword>
<keyword evidence="4" id="KW-1185">Reference proteome</keyword>
<dbReference type="AlphaFoldDB" id="E2BY43"/>
<feature type="transmembrane region" description="Helical" evidence="1">
    <location>
        <begin position="69"/>
        <end position="89"/>
    </location>
</feature>
<dbReference type="Pfam" id="PF13906">
    <property type="entry name" value="AA_permease_C"/>
    <property type="match status" value="1"/>
</dbReference>